<name>A0A0V8RWD9_PYROC</name>
<proteinExistence type="predicted"/>
<accession>A0A0V8RWD9</accession>
<keyword evidence="2" id="KW-1185">Reference proteome</keyword>
<protein>
    <recommendedName>
        <fullName evidence="3">Restriction endonuclease</fullName>
    </recommendedName>
</protein>
<evidence type="ECO:0008006" key="3">
    <source>
        <dbReference type="Google" id="ProtNLM"/>
    </source>
</evidence>
<evidence type="ECO:0000313" key="2">
    <source>
        <dbReference type="Proteomes" id="UP000053352"/>
    </source>
</evidence>
<dbReference type="EMBL" id="LNTB01000001">
    <property type="protein sequence ID" value="KSW12282.1"/>
    <property type="molecule type" value="Genomic_DNA"/>
</dbReference>
<dbReference type="Proteomes" id="UP000053352">
    <property type="component" value="Unassembled WGS sequence"/>
</dbReference>
<dbReference type="RefSeq" id="WP_168371312.1">
    <property type="nucleotide sequence ID" value="NZ_LNTB01000001.1"/>
</dbReference>
<comment type="caution">
    <text evidence="1">The sequence shown here is derived from an EMBL/GenBank/DDBJ whole genome shotgun (WGS) entry which is preliminary data.</text>
</comment>
<organism evidence="1 2">
    <name type="scientific">Pyrodictium occultum</name>
    <dbReference type="NCBI Taxonomy" id="2309"/>
    <lineage>
        <taxon>Archaea</taxon>
        <taxon>Thermoproteota</taxon>
        <taxon>Thermoprotei</taxon>
        <taxon>Desulfurococcales</taxon>
        <taxon>Pyrodictiaceae</taxon>
        <taxon>Pyrodictium</taxon>
    </lineage>
</organism>
<dbReference type="REBASE" id="146828">
    <property type="entry name" value="PocPL19ORF5910P"/>
</dbReference>
<reference evidence="1 2" key="1">
    <citation type="submission" date="2015-11" db="EMBL/GenBank/DDBJ databases">
        <title>Genome sequence of Pyrodictium occultum PL-19, a marine hyperthermophilic archaeon isolated from Volcano, Italy.</title>
        <authorList>
            <person name="Utturkar S."/>
            <person name="Huber H."/>
            <person name="Leptihn S."/>
            <person name="Brown S."/>
            <person name="Stetter K.O."/>
            <person name="Podar M."/>
        </authorList>
    </citation>
    <scope>NUCLEOTIDE SEQUENCE [LARGE SCALE GENOMIC DNA]</scope>
    <source>
        <strain evidence="1 2">PL-19</strain>
    </source>
</reference>
<gene>
    <name evidence="1" type="ORF">CF15_05905</name>
</gene>
<evidence type="ECO:0000313" key="1">
    <source>
        <dbReference type="EMBL" id="KSW12282.1"/>
    </source>
</evidence>
<dbReference type="OrthoDB" id="46110at2157"/>
<dbReference type="AlphaFoldDB" id="A0A0V8RWD9"/>
<sequence length="285" mass="32741">MSLCRRAVKKAVRRGALPDEYLLYDDPRRKVTHADLLCEGTVRGRDWESFSSVDEWIEWLGWSTVLLDERDYLTAAVHALDLAPRIPATDYGTTRQRDLGQLLTDAIRGFLGEIALAKWLGERFEVRVVLDYRKGPLPEFLPSDIRLVNGRPPRLNVSIKTTKLRGIWLDIPYSQIENSHVFVLVRVGVSREHFLAFLKEISAIKDKILSKARELGIISEDDLASIWDAIPEFTKIPACIAGFFDKREYEDAVKERTSILLADGEEKKRFVVNKFVGYWHPEQDK</sequence>